<accession>A0ACC1BYV7</accession>
<reference evidence="2" key="1">
    <citation type="journal article" date="2023" name="G3 (Bethesda)">
        <title>Genome assembly and association tests identify interacting loci associated with vigor, precocity, and sex in interspecific pistachio rootstocks.</title>
        <authorList>
            <person name="Palmer W."/>
            <person name="Jacygrad E."/>
            <person name="Sagayaradj S."/>
            <person name="Cavanaugh K."/>
            <person name="Han R."/>
            <person name="Bertier L."/>
            <person name="Beede B."/>
            <person name="Kafkas S."/>
            <person name="Golino D."/>
            <person name="Preece J."/>
            <person name="Michelmore R."/>
        </authorList>
    </citation>
    <scope>NUCLEOTIDE SEQUENCE [LARGE SCALE GENOMIC DNA]</scope>
</reference>
<dbReference type="Proteomes" id="UP001164250">
    <property type="component" value="Chromosome 2"/>
</dbReference>
<protein>
    <submittedName>
        <fullName evidence="1">Uncharacterized protein</fullName>
    </submittedName>
</protein>
<comment type="caution">
    <text evidence="1">The sequence shown here is derived from an EMBL/GenBank/DDBJ whole genome shotgun (WGS) entry which is preliminary data.</text>
</comment>
<organism evidence="1 2">
    <name type="scientific">Pistacia atlantica</name>
    <dbReference type="NCBI Taxonomy" id="434234"/>
    <lineage>
        <taxon>Eukaryota</taxon>
        <taxon>Viridiplantae</taxon>
        <taxon>Streptophyta</taxon>
        <taxon>Embryophyta</taxon>
        <taxon>Tracheophyta</taxon>
        <taxon>Spermatophyta</taxon>
        <taxon>Magnoliopsida</taxon>
        <taxon>eudicotyledons</taxon>
        <taxon>Gunneridae</taxon>
        <taxon>Pentapetalae</taxon>
        <taxon>rosids</taxon>
        <taxon>malvids</taxon>
        <taxon>Sapindales</taxon>
        <taxon>Anacardiaceae</taxon>
        <taxon>Pistacia</taxon>
    </lineage>
</organism>
<gene>
    <name evidence="1" type="ORF">Patl1_18522</name>
</gene>
<evidence type="ECO:0000313" key="2">
    <source>
        <dbReference type="Proteomes" id="UP001164250"/>
    </source>
</evidence>
<sequence length="161" mass="19126">MQYHKQIFREDGSIVVHPPLEVALEGRKRWEIFLVGYFIEKKKKTFIPYCLNAGHETWKRYGIKEVMMNDKGIFFFKFEEETAMLQCLEDGPWLFQSRPILLQKWQPQMELGKKSPRSVPLWVKLYYVLLDLWTREGLCYIASGVGKPLGMDRITEDTCRE</sequence>
<keyword evidence="2" id="KW-1185">Reference proteome</keyword>
<name>A0ACC1BYV7_9ROSI</name>
<evidence type="ECO:0000313" key="1">
    <source>
        <dbReference type="EMBL" id="KAJ0104863.1"/>
    </source>
</evidence>
<dbReference type="EMBL" id="CM047898">
    <property type="protein sequence ID" value="KAJ0104863.1"/>
    <property type="molecule type" value="Genomic_DNA"/>
</dbReference>
<proteinExistence type="predicted"/>